<evidence type="ECO:0000256" key="12">
    <source>
        <dbReference type="ARBA" id="ARBA00023002"/>
    </source>
</evidence>
<accession>W1NZC0</accession>
<dbReference type="PANTHER" id="PTHR31517:SF59">
    <property type="entry name" value="PEROXIDASE"/>
    <property type="match status" value="1"/>
</dbReference>
<evidence type="ECO:0000256" key="22">
    <source>
        <dbReference type="RuleBase" id="RU362060"/>
    </source>
</evidence>
<dbReference type="InterPro" id="IPR010255">
    <property type="entry name" value="Haem_peroxidase_sf"/>
</dbReference>
<keyword evidence="16 22" id="KW-0376">Hydrogen peroxide</keyword>
<dbReference type="InterPro" id="IPR000823">
    <property type="entry name" value="Peroxidase_pln"/>
</dbReference>
<comment type="function">
    <text evidence="2">Removal of H(2)O(2), oxidation of toxic reductants, biosynthesis and degradation of lignin, suberization, auxin catabolism, response to environmental stresses such as wounding, pathogen attack and oxidative stress. These functions might be dependent on each isozyme/isoform in each plant tissue.</text>
</comment>
<evidence type="ECO:0000256" key="19">
    <source>
        <dbReference type="PIRSR" id="PIRSR600823-3"/>
    </source>
</evidence>
<dbReference type="GO" id="GO:0005576">
    <property type="term" value="C:extracellular region"/>
    <property type="evidence" value="ECO:0007669"/>
    <property type="project" value="UniProtKB-SubCell"/>
</dbReference>
<dbReference type="Gene3D" id="1.10.520.10">
    <property type="match status" value="1"/>
</dbReference>
<dbReference type="EMBL" id="KI394767">
    <property type="protein sequence ID" value="ERN01013.1"/>
    <property type="molecule type" value="Genomic_DNA"/>
</dbReference>
<keyword evidence="9 19" id="KW-0479">Metal-binding</keyword>
<dbReference type="Pfam" id="PF00141">
    <property type="entry name" value="peroxidase"/>
    <property type="match status" value="1"/>
</dbReference>
<proteinExistence type="inferred from homology"/>
<dbReference type="InterPro" id="IPR002016">
    <property type="entry name" value="Haem_peroxidase"/>
</dbReference>
<evidence type="ECO:0000256" key="16">
    <source>
        <dbReference type="ARBA" id="ARBA00023324"/>
    </source>
</evidence>
<dbReference type="PRINTS" id="PR00458">
    <property type="entry name" value="PEROXIDASE"/>
</dbReference>
<evidence type="ECO:0000259" key="23">
    <source>
        <dbReference type="PROSITE" id="PS50873"/>
    </source>
</evidence>
<evidence type="ECO:0000256" key="8">
    <source>
        <dbReference type="ARBA" id="ARBA00022617"/>
    </source>
</evidence>
<feature type="binding site" evidence="19">
    <location>
        <position position="60"/>
    </location>
    <ligand>
        <name>Ca(2+)</name>
        <dbReference type="ChEBI" id="CHEBI:29108"/>
        <label>1</label>
    </ligand>
</feature>
<evidence type="ECO:0000256" key="20">
    <source>
        <dbReference type="PIRSR" id="PIRSR600823-4"/>
    </source>
</evidence>
<dbReference type="CDD" id="cd00693">
    <property type="entry name" value="secretory_peroxidase"/>
    <property type="match status" value="1"/>
</dbReference>
<dbReference type="PROSITE" id="PS00436">
    <property type="entry name" value="PEROXIDASE_2"/>
    <property type="match status" value="1"/>
</dbReference>
<dbReference type="GO" id="GO:0006979">
    <property type="term" value="P:response to oxidative stress"/>
    <property type="evidence" value="ECO:0007669"/>
    <property type="project" value="UniProtKB-UniRule"/>
</dbReference>
<feature type="disulfide bond" evidence="21">
    <location>
        <begin position="26"/>
        <end position="104"/>
    </location>
</feature>
<keyword evidence="6 22" id="KW-0964">Secreted</keyword>
<evidence type="ECO:0000256" key="11">
    <source>
        <dbReference type="ARBA" id="ARBA00022837"/>
    </source>
</evidence>
<comment type="similarity">
    <text evidence="4">Belongs to the peroxidase family. Ascorbate peroxidase subfamily.</text>
</comment>
<comment type="cofactor">
    <cofactor evidence="19 22">
        <name>heme b</name>
        <dbReference type="ChEBI" id="CHEBI:60344"/>
    </cofactor>
    <text evidence="19 22">Binds 1 heme b (iron(II)-protoporphyrin IX) group per subunit.</text>
</comment>
<dbReference type="SUPFAM" id="SSF48113">
    <property type="entry name" value="Heme-dependent peroxidases"/>
    <property type="match status" value="1"/>
</dbReference>
<dbReference type="GO" id="GO:0046872">
    <property type="term" value="F:metal ion binding"/>
    <property type="evidence" value="ECO:0007669"/>
    <property type="project" value="UniProtKB-UniRule"/>
</dbReference>
<dbReference type="InterPro" id="IPR019794">
    <property type="entry name" value="Peroxidases_AS"/>
</dbReference>
<feature type="binding site" evidence="18">
    <location>
        <position position="149"/>
    </location>
    <ligand>
        <name>substrate</name>
    </ligand>
</feature>
<evidence type="ECO:0000256" key="21">
    <source>
        <dbReference type="PIRSR" id="PIRSR600823-5"/>
    </source>
</evidence>
<keyword evidence="11 19" id="KW-0106">Calcium</keyword>
<feature type="binding site" evidence="19">
    <location>
        <position position="69"/>
    </location>
    <ligand>
        <name>Ca(2+)</name>
        <dbReference type="ChEBI" id="CHEBI:29108"/>
        <label>1</label>
    </ligand>
</feature>
<dbReference type="Gramene" id="ERN01013">
    <property type="protein sequence ID" value="ERN01013"/>
    <property type="gene ID" value="AMTR_s00002p00129990"/>
</dbReference>
<dbReference type="InterPro" id="IPR033905">
    <property type="entry name" value="Secretory_peroxidase"/>
</dbReference>
<feature type="binding site" evidence="19">
    <location>
        <position position="180"/>
    </location>
    <ligand>
        <name>Ca(2+)</name>
        <dbReference type="ChEBI" id="CHEBI:29108"/>
        <label>2</label>
    </ligand>
</feature>
<keyword evidence="7 22" id="KW-0575">Peroxidase</keyword>
<evidence type="ECO:0000256" key="18">
    <source>
        <dbReference type="PIRSR" id="PIRSR600823-2"/>
    </source>
</evidence>
<dbReference type="PRINTS" id="PR00461">
    <property type="entry name" value="PLPEROXIDASE"/>
</dbReference>
<feature type="binding site" evidence="19">
    <location>
        <position position="67"/>
    </location>
    <ligand>
        <name>Ca(2+)</name>
        <dbReference type="ChEBI" id="CHEBI:29108"/>
        <label>1</label>
    </ligand>
</feature>
<dbReference type="GO" id="GO:0009505">
    <property type="term" value="C:plant-type cell wall"/>
    <property type="evidence" value="ECO:0000318"/>
    <property type="project" value="GO_Central"/>
</dbReference>
<dbReference type="eggNOG" id="ENOG502QPI1">
    <property type="taxonomic scope" value="Eukaryota"/>
</dbReference>
<evidence type="ECO:0000256" key="7">
    <source>
        <dbReference type="ARBA" id="ARBA00022559"/>
    </source>
</evidence>
<dbReference type="PROSITE" id="PS50873">
    <property type="entry name" value="PEROXIDASE_4"/>
    <property type="match status" value="1"/>
</dbReference>
<keyword evidence="25" id="KW-1185">Reference proteome</keyword>
<protein>
    <recommendedName>
        <fullName evidence="5 22">Peroxidase</fullName>
        <ecNumber evidence="5 22">1.11.1.7</ecNumber>
    </recommendedName>
</protein>
<evidence type="ECO:0000313" key="25">
    <source>
        <dbReference type="Proteomes" id="UP000017836"/>
    </source>
</evidence>
<dbReference type="GO" id="GO:0020037">
    <property type="term" value="F:heme binding"/>
    <property type="evidence" value="ECO:0007669"/>
    <property type="project" value="UniProtKB-UniRule"/>
</dbReference>
<evidence type="ECO:0000256" key="14">
    <source>
        <dbReference type="ARBA" id="ARBA00023157"/>
    </source>
</evidence>
<evidence type="ECO:0000256" key="17">
    <source>
        <dbReference type="PIRSR" id="PIRSR600823-1"/>
    </source>
</evidence>
<comment type="cofactor">
    <cofactor evidence="19 22">
        <name>Ca(2+)</name>
        <dbReference type="ChEBI" id="CHEBI:29108"/>
    </cofactor>
    <text evidence="19 22">Binds 2 calcium ions per subunit.</text>
</comment>
<dbReference type="EC" id="1.11.1.7" evidence="5 22"/>
<organism evidence="24 25">
    <name type="scientific">Amborella trichopoda</name>
    <dbReference type="NCBI Taxonomy" id="13333"/>
    <lineage>
        <taxon>Eukaryota</taxon>
        <taxon>Viridiplantae</taxon>
        <taxon>Streptophyta</taxon>
        <taxon>Embryophyta</taxon>
        <taxon>Tracheophyta</taxon>
        <taxon>Spermatophyta</taxon>
        <taxon>Magnoliopsida</taxon>
        <taxon>Amborellales</taxon>
        <taxon>Amborellaceae</taxon>
        <taxon>Amborella</taxon>
    </lineage>
</organism>
<keyword evidence="12 22" id="KW-0560">Oxidoreductase</keyword>
<evidence type="ECO:0000256" key="1">
    <source>
        <dbReference type="ARBA" id="ARBA00000189"/>
    </source>
</evidence>
<feature type="binding site" evidence="19">
    <location>
        <position position="65"/>
    </location>
    <ligand>
        <name>Ca(2+)</name>
        <dbReference type="ChEBI" id="CHEBI:29108"/>
        <label>1</label>
    </ligand>
</feature>
<feature type="domain" description="Plant heme peroxidase family profile" evidence="23">
    <location>
        <begin position="16"/>
        <end position="336"/>
    </location>
</feature>
<evidence type="ECO:0000256" key="2">
    <source>
        <dbReference type="ARBA" id="ARBA00002322"/>
    </source>
</evidence>
<evidence type="ECO:0000256" key="13">
    <source>
        <dbReference type="ARBA" id="ARBA00023004"/>
    </source>
</evidence>
<feature type="disulfide bond" evidence="21">
    <location>
        <begin position="61"/>
        <end position="66"/>
    </location>
</feature>
<feature type="binding site" evidence="19">
    <location>
        <position position="78"/>
    </location>
    <ligand>
        <name>Ca(2+)</name>
        <dbReference type="ChEBI" id="CHEBI:29108"/>
        <label>1</label>
    </ligand>
</feature>
<reference evidence="25" key="1">
    <citation type="journal article" date="2013" name="Science">
        <title>The Amborella genome and the evolution of flowering plants.</title>
        <authorList>
            <consortium name="Amborella Genome Project"/>
        </authorList>
    </citation>
    <scope>NUCLEOTIDE SEQUENCE [LARGE SCALE GENOMIC DNA]</scope>
</reference>
<keyword evidence="14 21" id="KW-1015">Disulfide bond</keyword>
<gene>
    <name evidence="24" type="ORF">AMTR_s00002p00129990</name>
</gene>
<feature type="site" description="Transition state stabilizer" evidence="20">
    <location>
        <position position="55"/>
    </location>
</feature>
<comment type="catalytic activity">
    <reaction evidence="1 22">
        <text>2 a phenolic donor + H2O2 = 2 a phenolic radical donor + 2 H2O</text>
        <dbReference type="Rhea" id="RHEA:56136"/>
        <dbReference type="ChEBI" id="CHEBI:15377"/>
        <dbReference type="ChEBI" id="CHEBI:16240"/>
        <dbReference type="ChEBI" id="CHEBI:139520"/>
        <dbReference type="ChEBI" id="CHEBI:139521"/>
        <dbReference type="EC" id="1.11.1.7"/>
    </reaction>
</comment>
<feature type="disulfide bond" evidence="21">
    <location>
        <begin position="110"/>
        <end position="332"/>
    </location>
</feature>
<feature type="binding site" evidence="19">
    <location>
        <position position="63"/>
    </location>
    <ligand>
        <name>Ca(2+)</name>
        <dbReference type="ChEBI" id="CHEBI:29108"/>
        <label>1</label>
    </ligand>
</feature>
<dbReference type="GO" id="GO:0004601">
    <property type="term" value="F:peroxidase activity"/>
    <property type="evidence" value="ECO:0000318"/>
    <property type="project" value="GO_Central"/>
</dbReference>
<dbReference type="GO" id="GO:0042744">
    <property type="term" value="P:hydrogen peroxide catabolic process"/>
    <property type="evidence" value="ECO:0007669"/>
    <property type="project" value="UniProtKB-KW"/>
</dbReference>
<dbReference type="Proteomes" id="UP000017836">
    <property type="component" value="Unassembled WGS sequence"/>
</dbReference>
<sequence length="336" mass="35219">MSEAMGTAGCVPCHGALQVGFYDEQCGANDVESIVRGVVTTSFASDQTIVAALLRLQFHDCFVTGCDASLLLDGNSTEKNASPNRSMRGYEIIDEAKAAVEALCPDLVSCADIIAIATRDAVSLAGGPSYNVQTGRRDGLSAATTVNLPSPSFTVSQSIAAFKTEGFNVNDMVLLLGAHTVGVTHCPLIQSRLYNFHGTGNPDPSMDKTLASQLRTICPNTNPPPGTPVFLDQNTSSAFVVDNDFFKQILSNRGILQIDRALALDPATRNIVTALASDGPSSPGLGLGRGSGRGRGRGRIVSNFMSGFGEAMVKMGALQVLTGSQGEIRKSCRVAN</sequence>
<dbReference type="HOGENOM" id="CLU_010543_0_3_1"/>
<evidence type="ECO:0000256" key="9">
    <source>
        <dbReference type="ARBA" id="ARBA00022723"/>
    </source>
</evidence>
<evidence type="ECO:0000256" key="10">
    <source>
        <dbReference type="ARBA" id="ARBA00022729"/>
    </source>
</evidence>
<dbReference type="AlphaFoldDB" id="W1NZC0"/>
<dbReference type="Gene3D" id="1.10.420.10">
    <property type="entry name" value="Peroxidase, domain 2"/>
    <property type="match status" value="1"/>
</dbReference>
<dbReference type="GO" id="GO:0140825">
    <property type="term" value="F:lactoperoxidase activity"/>
    <property type="evidence" value="ECO:0007669"/>
    <property type="project" value="UniProtKB-EC"/>
</dbReference>
<dbReference type="PANTHER" id="PTHR31517">
    <property type="match status" value="1"/>
</dbReference>
<dbReference type="OMA" id="TICPNTN"/>
<feature type="active site" description="Proton acceptor" evidence="17">
    <location>
        <position position="59"/>
    </location>
</feature>
<evidence type="ECO:0000313" key="24">
    <source>
        <dbReference type="EMBL" id="ERN01013.1"/>
    </source>
</evidence>
<keyword evidence="15" id="KW-0325">Glycoprotein</keyword>
<feature type="binding site" description="axial binding residue" evidence="19">
    <location>
        <position position="179"/>
    </location>
    <ligand>
        <name>heme b</name>
        <dbReference type="ChEBI" id="CHEBI:60344"/>
    </ligand>
    <ligandPart>
        <name>Fe</name>
        <dbReference type="ChEBI" id="CHEBI:18248"/>
    </ligandPart>
</feature>
<dbReference type="InterPro" id="IPR019793">
    <property type="entry name" value="Peroxidases_heam-ligand_BS"/>
</dbReference>
<feature type="binding site" evidence="19">
    <location>
        <position position="242"/>
    </location>
    <ligand>
        <name>Ca(2+)</name>
        <dbReference type="ChEBI" id="CHEBI:29108"/>
        <label>2</label>
    </ligand>
</feature>
<evidence type="ECO:0000256" key="6">
    <source>
        <dbReference type="ARBA" id="ARBA00022525"/>
    </source>
</evidence>
<dbReference type="PROSITE" id="PS00435">
    <property type="entry name" value="PEROXIDASE_1"/>
    <property type="match status" value="1"/>
</dbReference>
<evidence type="ECO:0000256" key="15">
    <source>
        <dbReference type="ARBA" id="ARBA00023180"/>
    </source>
</evidence>
<name>W1NZC0_AMBTC</name>
<feature type="binding site" evidence="19">
    <location>
        <position position="235"/>
    </location>
    <ligand>
        <name>Ca(2+)</name>
        <dbReference type="ChEBI" id="CHEBI:29108"/>
        <label>2</label>
    </ligand>
</feature>
<keyword evidence="13 19" id="KW-0408">Iron</keyword>
<dbReference type="FunFam" id="1.10.520.10:FF:000006">
    <property type="entry name" value="Peroxidase"/>
    <property type="match status" value="1"/>
</dbReference>
<evidence type="ECO:0000256" key="5">
    <source>
        <dbReference type="ARBA" id="ARBA00012313"/>
    </source>
</evidence>
<keyword evidence="10" id="KW-0732">Signal</keyword>
<evidence type="ECO:0000256" key="3">
    <source>
        <dbReference type="ARBA" id="ARBA00004613"/>
    </source>
</evidence>
<dbReference type="FunFam" id="1.10.420.10:FF:000007">
    <property type="entry name" value="Peroxidase"/>
    <property type="match status" value="1"/>
</dbReference>
<comment type="subcellular location">
    <subcellularLocation>
        <location evidence="3 22">Secreted</location>
    </subcellularLocation>
</comment>
<comment type="similarity">
    <text evidence="22">Belongs to the peroxidase family. Classical plant (class III) peroxidase subfamily.</text>
</comment>
<feature type="binding site" evidence="19">
    <location>
        <position position="232"/>
    </location>
    <ligand>
        <name>Ca(2+)</name>
        <dbReference type="ChEBI" id="CHEBI:29108"/>
        <label>2</label>
    </ligand>
</feature>
<dbReference type="GO" id="GO:0006950">
    <property type="term" value="P:response to stress"/>
    <property type="evidence" value="ECO:0000318"/>
    <property type="project" value="GO_Central"/>
</dbReference>
<evidence type="ECO:0000256" key="4">
    <source>
        <dbReference type="ARBA" id="ARBA00006873"/>
    </source>
</evidence>
<keyword evidence="8 22" id="KW-0349">Heme</keyword>
<feature type="disulfide bond" evidence="21">
    <location>
        <begin position="186"/>
        <end position="218"/>
    </location>
</feature>